<feature type="compositionally biased region" description="Polar residues" evidence="1">
    <location>
        <begin position="38"/>
        <end position="50"/>
    </location>
</feature>
<accession>Q0YUL7</accession>
<protein>
    <submittedName>
        <fullName evidence="2">Uncharacterized protein</fullName>
    </submittedName>
</protein>
<comment type="caution">
    <text evidence="2">The sequence shown here is derived from an EMBL/GenBank/DDBJ whole genome shotgun (WGS) entry which is preliminary data.</text>
</comment>
<dbReference type="EMBL" id="AASE01000001">
    <property type="protein sequence ID" value="EAT60145.1"/>
    <property type="molecule type" value="Genomic_DNA"/>
</dbReference>
<organism evidence="2 3">
    <name type="scientific">Chlorobium ferrooxidans DSM 13031</name>
    <dbReference type="NCBI Taxonomy" id="377431"/>
    <lineage>
        <taxon>Bacteria</taxon>
        <taxon>Pseudomonadati</taxon>
        <taxon>Chlorobiota</taxon>
        <taxon>Chlorobiia</taxon>
        <taxon>Chlorobiales</taxon>
        <taxon>Chlorobiaceae</taxon>
        <taxon>Chlorobium/Pelodictyon group</taxon>
        <taxon>Chlorobium</taxon>
    </lineage>
</organism>
<reference evidence="2 3" key="2">
    <citation type="submission" date="2006-07" db="EMBL/GenBank/DDBJ databases">
        <title>Sequencing of the draft genome and assembly of Chlorobium ferroxidans DSM 13031.</title>
        <authorList>
            <consortium name="US DOE Joint Genome Institute (JGI-PGF)"/>
            <person name="Copeland A."/>
            <person name="Lucas S."/>
            <person name="Lapidus A."/>
            <person name="Barry K."/>
            <person name="Glavina del Rio T."/>
            <person name="Dalin E."/>
            <person name="Tice H."/>
            <person name="Bruce D."/>
            <person name="Pitluck S."/>
            <person name="Richardson P."/>
        </authorList>
    </citation>
    <scope>NUCLEOTIDE SEQUENCE [LARGE SCALE GENOMIC DNA]</scope>
    <source>
        <strain evidence="2 3">DSM 13031</strain>
    </source>
</reference>
<evidence type="ECO:0000256" key="1">
    <source>
        <dbReference type="SAM" id="MobiDB-lite"/>
    </source>
</evidence>
<sequence length="83" mass="9308">MPAAPFGLIFGGNRQMTKTNATRYQQLEQAAAEADASKNPSAYAHNTSNRNRIGTRIHQLELMQRLFSVFRLNIDLHLPLLGL</sequence>
<evidence type="ECO:0000313" key="3">
    <source>
        <dbReference type="Proteomes" id="UP000004162"/>
    </source>
</evidence>
<dbReference type="AlphaFoldDB" id="Q0YUL7"/>
<dbReference type="Proteomes" id="UP000004162">
    <property type="component" value="Unassembled WGS sequence"/>
</dbReference>
<gene>
    <name evidence="2" type="ORF">CferDRAFT_2152</name>
</gene>
<feature type="region of interest" description="Disordered" evidence="1">
    <location>
        <begin position="29"/>
        <end position="50"/>
    </location>
</feature>
<name>Q0YUL7_9CHLB</name>
<reference evidence="2 3" key="1">
    <citation type="submission" date="2006-07" db="EMBL/GenBank/DDBJ databases">
        <title>Annotation of the draft genome assembly of Chlorobium ferroxidans DSM 13031.</title>
        <authorList>
            <consortium name="US DOE Joint Genome Institute (JGI-ORNL)"/>
            <person name="Larimer F."/>
            <person name="Land M."/>
            <person name="Hauser L."/>
        </authorList>
    </citation>
    <scope>NUCLEOTIDE SEQUENCE [LARGE SCALE GENOMIC DNA]</scope>
    <source>
        <strain evidence="2 3">DSM 13031</strain>
    </source>
</reference>
<proteinExistence type="predicted"/>
<evidence type="ECO:0000313" key="2">
    <source>
        <dbReference type="EMBL" id="EAT60145.1"/>
    </source>
</evidence>
<keyword evidence="3" id="KW-1185">Reference proteome</keyword>